<protein>
    <submittedName>
        <fullName evidence="1">Enoyl-CoA hydratase</fullName>
    </submittedName>
</protein>
<dbReference type="Pfam" id="PF00378">
    <property type="entry name" value="ECH_1"/>
    <property type="match status" value="1"/>
</dbReference>
<dbReference type="Proteomes" id="UP000502508">
    <property type="component" value="Chromosome"/>
</dbReference>
<dbReference type="EMBL" id="AP022870">
    <property type="protein sequence ID" value="BCB77888.1"/>
    <property type="molecule type" value="Genomic_DNA"/>
</dbReference>
<dbReference type="GO" id="GO:0003824">
    <property type="term" value="F:catalytic activity"/>
    <property type="evidence" value="ECO:0007669"/>
    <property type="project" value="UniProtKB-ARBA"/>
</dbReference>
<dbReference type="InterPro" id="IPR001753">
    <property type="entry name" value="Enoyl-CoA_hydra/iso"/>
</dbReference>
<dbReference type="RefSeq" id="WP_173037555.1">
    <property type="nucleotide sequence ID" value="NZ_AP022870.1"/>
</dbReference>
<dbReference type="InterPro" id="IPR029045">
    <property type="entry name" value="ClpP/crotonase-like_dom_sf"/>
</dbReference>
<evidence type="ECO:0000313" key="2">
    <source>
        <dbReference type="Proteomes" id="UP000502508"/>
    </source>
</evidence>
<evidence type="ECO:0000313" key="1">
    <source>
        <dbReference type="EMBL" id="BCB77888.1"/>
    </source>
</evidence>
<dbReference type="KEGG" id="pfla:Pflav_042980"/>
<keyword evidence="2" id="KW-1185">Reference proteome</keyword>
<dbReference type="PANTHER" id="PTHR11941">
    <property type="entry name" value="ENOYL-COA HYDRATASE-RELATED"/>
    <property type="match status" value="1"/>
</dbReference>
<organism evidence="1 2">
    <name type="scientific">Phytohabitans flavus</name>
    <dbReference type="NCBI Taxonomy" id="1076124"/>
    <lineage>
        <taxon>Bacteria</taxon>
        <taxon>Bacillati</taxon>
        <taxon>Actinomycetota</taxon>
        <taxon>Actinomycetes</taxon>
        <taxon>Micromonosporales</taxon>
        <taxon>Micromonosporaceae</taxon>
    </lineage>
</organism>
<dbReference type="GO" id="GO:0006635">
    <property type="term" value="P:fatty acid beta-oxidation"/>
    <property type="evidence" value="ECO:0007669"/>
    <property type="project" value="TreeGrafter"/>
</dbReference>
<reference evidence="1 2" key="2">
    <citation type="submission" date="2020-03" db="EMBL/GenBank/DDBJ databases">
        <authorList>
            <person name="Ichikawa N."/>
            <person name="Kimura A."/>
            <person name="Kitahashi Y."/>
            <person name="Uohara A."/>
        </authorList>
    </citation>
    <scope>NUCLEOTIDE SEQUENCE [LARGE SCALE GENOMIC DNA]</scope>
    <source>
        <strain evidence="1 2">NBRC 107702</strain>
    </source>
</reference>
<dbReference type="CDD" id="cd06558">
    <property type="entry name" value="crotonase-like"/>
    <property type="match status" value="1"/>
</dbReference>
<dbReference type="PANTHER" id="PTHR11941:SF54">
    <property type="entry name" value="ENOYL-COA HYDRATASE, MITOCHONDRIAL"/>
    <property type="match status" value="1"/>
</dbReference>
<dbReference type="AlphaFoldDB" id="A0A6F8XVX2"/>
<gene>
    <name evidence="1" type="ORF">Pflav_042980</name>
</gene>
<dbReference type="Gene3D" id="3.90.226.10">
    <property type="entry name" value="2-enoyl-CoA Hydratase, Chain A, domain 1"/>
    <property type="match status" value="1"/>
</dbReference>
<proteinExistence type="predicted"/>
<sequence length="256" mass="27480">MTIHVDLPAPYVAVVTLDRPPVNAMGREIRERFIATFDELQEREDVRAIVLTATGKVFCAGADIKEKQALGARHGDRQAANRLTRESFFALTDSTKPVIAAVNGAALGAGFVMAACCDAIIAADTAFFAMPEIDVGQGGGASLLRDVLPRALMRRMLLTGERVPAAELHRVGAVLEVVPGAELLPRAVALASVIAEKSPTAVAKIRGTFSAVDAMTARDGFLVEQRYTTELNKSADAEEARRAFFEKRRPVFGNSE</sequence>
<dbReference type="SUPFAM" id="SSF52096">
    <property type="entry name" value="ClpP/crotonase"/>
    <property type="match status" value="1"/>
</dbReference>
<name>A0A6F8XVX2_9ACTN</name>
<dbReference type="NCBIfam" id="NF005073">
    <property type="entry name" value="PRK06495.1"/>
    <property type="match status" value="1"/>
</dbReference>
<accession>A0A6F8XVX2</accession>
<reference evidence="1 2" key="1">
    <citation type="submission" date="2020-03" db="EMBL/GenBank/DDBJ databases">
        <title>Whole genome shotgun sequence of Phytohabitans flavus NBRC 107702.</title>
        <authorList>
            <person name="Komaki H."/>
            <person name="Tamura T."/>
        </authorList>
    </citation>
    <scope>NUCLEOTIDE SEQUENCE [LARGE SCALE GENOMIC DNA]</scope>
    <source>
        <strain evidence="1 2">NBRC 107702</strain>
    </source>
</reference>